<dbReference type="Pfam" id="PF20566">
    <property type="entry name" value="Eap1"/>
    <property type="match status" value="1"/>
</dbReference>
<gene>
    <name evidence="2" type="ORF">CLCR_05505</name>
</gene>
<evidence type="ECO:0000313" key="2">
    <source>
        <dbReference type="EMBL" id="OCT45301.1"/>
    </source>
</evidence>
<feature type="compositionally biased region" description="Polar residues" evidence="1">
    <location>
        <begin position="456"/>
        <end position="469"/>
    </location>
</feature>
<dbReference type="STRING" id="86049.A0A1C1CA12"/>
<feature type="compositionally biased region" description="Polar residues" evidence="1">
    <location>
        <begin position="333"/>
        <end position="342"/>
    </location>
</feature>
<feature type="compositionally biased region" description="Polar residues" evidence="1">
    <location>
        <begin position="382"/>
        <end position="392"/>
    </location>
</feature>
<dbReference type="OrthoDB" id="2504266at2759"/>
<evidence type="ECO:0000256" key="1">
    <source>
        <dbReference type="SAM" id="MobiDB-lite"/>
    </source>
</evidence>
<sequence length="751" mass="83123">MSGIYSVEDLLKLRASPLICKPPNLPAIEEWMGPSEPSGRRPVARTSKDEPLMQTETFQKRPTLLDSQRRTTTERLADPDRIVLGPPRRSFASSSARAAGRAQDAADDKDRTTFGDRTKPGEEHERQHERRHTQTNGRYANRQESEDPEPEGRRDYDRRPKWAGRDRGDHDPDNDQALEEPSRGPRRDTLSRAKLSQSWFRKDTGDAEEDKAPDWRRDRGRDRDWDRDRNAKAEAEPEWMDSAEPEEPFQARTQEDFQRWKERMKAGGAAPLEKIETAVASPPPEEKPSAKRVVSVEPDDSMDKFLARFESKATEQKAAVVKPHGKSKFASLFSPSTEQNKQVEFPAQPRLPSTERPSSAEASGPATDADQAGFARILEMLQTRSNNPTPHSQEAPKPRTPLYARASEQKAEPEARPPQLDLIALLGNESEAAQQKRPDQDQPVAPQHRSIDTESPVPQSVHTRQQSSINKDEVLLSLLRQASLAPKPHPPPPVGSGLMFGSANDTGTRPINSRGVAVSPIQAEQHAFRAATRGSMFDESPVSMYQSDQATREQGTRRPTNGTQPSQEDLLISFLRGQHPQQRPAQPTQQTAQGYPPGLHRPPGLDQLPRQNPNWVAQQAPAPQQPPRQPSLPPGLANIPRSMSGAPYGQPQQIPIQQVSQQRPQQPQRKYTSESAMPPPNLPPGMYPPPGFMNAGPPPGFPGGMANHPAARFGGDPGPQQRAFMEMYGEVGGRGLGLRGGAGNGGMPPYR</sequence>
<evidence type="ECO:0000313" key="3">
    <source>
        <dbReference type="Proteomes" id="UP000094526"/>
    </source>
</evidence>
<feature type="compositionally biased region" description="Polar residues" evidence="1">
    <location>
        <begin position="557"/>
        <end position="567"/>
    </location>
</feature>
<feature type="compositionally biased region" description="Pro residues" evidence="1">
    <location>
        <begin position="623"/>
        <end position="633"/>
    </location>
</feature>
<comment type="caution">
    <text evidence="2">The sequence shown here is derived from an EMBL/GenBank/DDBJ whole genome shotgun (WGS) entry which is preliminary data.</text>
</comment>
<keyword evidence="3" id="KW-1185">Reference proteome</keyword>
<feature type="region of interest" description="Disordered" evidence="1">
    <location>
        <begin position="312"/>
        <end position="722"/>
    </location>
</feature>
<feature type="compositionally biased region" description="Low complexity" evidence="1">
    <location>
        <begin position="650"/>
        <end position="669"/>
    </location>
</feature>
<name>A0A1C1CA12_9EURO</name>
<feature type="compositionally biased region" description="Basic and acidic residues" evidence="1">
    <location>
        <begin position="180"/>
        <end position="191"/>
    </location>
</feature>
<dbReference type="eggNOG" id="ENOG502S7KY">
    <property type="taxonomic scope" value="Eukaryota"/>
</dbReference>
<dbReference type="VEuPathDB" id="FungiDB:G647_07941"/>
<dbReference type="AlphaFoldDB" id="A0A1C1CA12"/>
<accession>A0A1C1CA12</accession>
<feature type="compositionally biased region" description="Basic and acidic residues" evidence="1">
    <location>
        <begin position="141"/>
        <end position="173"/>
    </location>
</feature>
<feature type="region of interest" description="Disordered" evidence="1">
    <location>
        <begin position="30"/>
        <end position="252"/>
    </location>
</feature>
<feature type="compositionally biased region" description="Low complexity" evidence="1">
    <location>
        <begin position="578"/>
        <end position="598"/>
    </location>
</feature>
<feature type="compositionally biased region" description="Basic and acidic residues" evidence="1">
    <location>
        <begin position="200"/>
        <end position="235"/>
    </location>
</feature>
<feature type="compositionally biased region" description="Basic and acidic residues" evidence="1">
    <location>
        <begin position="67"/>
        <end position="81"/>
    </location>
</feature>
<dbReference type="InterPro" id="IPR046784">
    <property type="entry name" value="Eap1"/>
</dbReference>
<organism evidence="2 3">
    <name type="scientific">Cladophialophora carrionii</name>
    <dbReference type="NCBI Taxonomy" id="86049"/>
    <lineage>
        <taxon>Eukaryota</taxon>
        <taxon>Fungi</taxon>
        <taxon>Dikarya</taxon>
        <taxon>Ascomycota</taxon>
        <taxon>Pezizomycotina</taxon>
        <taxon>Eurotiomycetes</taxon>
        <taxon>Chaetothyriomycetidae</taxon>
        <taxon>Chaetothyriales</taxon>
        <taxon>Herpotrichiellaceae</taxon>
        <taxon>Cladophialophora</taxon>
    </lineage>
</organism>
<feature type="compositionally biased region" description="Pro residues" evidence="1">
    <location>
        <begin position="677"/>
        <end position="701"/>
    </location>
</feature>
<feature type="compositionally biased region" description="Basic and acidic residues" evidence="1">
    <location>
        <begin position="104"/>
        <end position="128"/>
    </location>
</feature>
<feature type="region of interest" description="Disordered" evidence="1">
    <location>
        <begin position="267"/>
        <end position="297"/>
    </location>
</feature>
<feature type="compositionally biased region" description="Acidic residues" evidence="1">
    <location>
        <begin position="236"/>
        <end position="247"/>
    </location>
</feature>
<dbReference type="VEuPathDB" id="FungiDB:CLCR_05505"/>
<reference evidence="3" key="1">
    <citation type="submission" date="2015-07" db="EMBL/GenBank/DDBJ databases">
        <authorList>
            <person name="Teixeira M.M."/>
            <person name="Souza R.C."/>
            <person name="Almeida L.G."/>
            <person name="Vicente V.A."/>
            <person name="de Hoog S."/>
            <person name="Bocca A.L."/>
            <person name="de Almeida S.R."/>
            <person name="Vasconcelos A.T."/>
            <person name="Felipe M.S."/>
        </authorList>
    </citation>
    <scope>NUCLEOTIDE SEQUENCE [LARGE SCALE GENOMIC DNA]</scope>
    <source>
        <strain evidence="3">KSF</strain>
    </source>
</reference>
<protein>
    <submittedName>
        <fullName evidence="2">Uncharacterized protein</fullName>
    </submittedName>
</protein>
<feature type="compositionally biased region" description="Low complexity" evidence="1">
    <location>
        <begin position="88"/>
        <end position="103"/>
    </location>
</feature>
<proteinExistence type="predicted"/>
<dbReference type="EMBL" id="LGRB01000020">
    <property type="protein sequence ID" value="OCT45301.1"/>
    <property type="molecule type" value="Genomic_DNA"/>
</dbReference>
<dbReference type="Proteomes" id="UP000094526">
    <property type="component" value="Unassembled WGS sequence"/>
</dbReference>